<proteinExistence type="predicted"/>
<dbReference type="KEGG" id="bcj:BCAL3229A"/>
<evidence type="ECO:0000313" key="3">
    <source>
        <dbReference type="Proteomes" id="UP000001035"/>
    </source>
</evidence>
<accession>B4EDE7</accession>
<evidence type="ECO:0000256" key="1">
    <source>
        <dbReference type="SAM" id="MobiDB-lite"/>
    </source>
</evidence>
<reference evidence="2 3" key="1">
    <citation type="journal article" date="2009" name="J. Bacteriol.">
        <title>The genome of Burkholderia cenocepacia J2315, an epidemic pathogen of cystic fibrosis patients.</title>
        <authorList>
            <person name="Holden M.T."/>
            <person name="Seth-Smith H.M."/>
            <person name="Crossman L.C."/>
            <person name="Sebaihia M."/>
            <person name="Bentley S.D."/>
            <person name="Cerdeno-Tarraga A.M."/>
            <person name="Thomson N.R."/>
            <person name="Bason N."/>
            <person name="Quail M.A."/>
            <person name="Sharp S."/>
            <person name="Cherevach I."/>
            <person name="Churcher C."/>
            <person name="Goodhead I."/>
            <person name="Hauser H."/>
            <person name="Holroyd N."/>
            <person name="Mungall K."/>
            <person name="Scott P."/>
            <person name="Walker D."/>
            <person name="White B."/>
            <person name="Rose H."/>
            <person name="Iversen P."/>
            <person name="Mil-Homens D."/>
            <person name="Rocha E.P."/>
            <person name="Fialho A.M."/>
            <person name="Baldwin A."/>
            <person name="Dowson C."/>
            <person name="Barrell B.G."/>
            <person name="Govan J.R."/>
            <person name="Vandamme P."/>
            <person name="Hart C.A."/>
            <person name="Mahenthiralingam E."/>
            <person name="Parkhill J."/>
        </authorList>
    </citation>
    <scope>NUCLEOTIDE SEQUENCE [LARGE SCALE GENOMIC DNA]</scope>
    <source>
        <strain evidence="3">ATCC BAA-245 / DSM 16553 / LMG 16656 / NCTC 13227 / J2315 / CF5610</strain>
    </source>
</reference>
<keyword evidence="3" id="KW-1185">Reference proteome</keyword>
<gene>
    <name evidence="2" type="ORF">BCAL3229A</name>
</gene>
<feature type="region of interest" description="Disordered" evidence="1">
    <location>
        <begin position="119"/>
        <end position="142"/>
    </location>
</feature>
<dbReference type="AlphaFoldDB" id="B4EDE7"/>
<dbReference type="Proteomes" id="UP000001035">
    <property type="component" value="Chromosome 1"/>
</dbReference>
<protein>
    <submittedName>
        <fullName evidence="2">Uncharacterized protein</fullName>
    </submittedName>
</protein>
<organism evidence="2 3">
    <name type="scientific">Burkholderia cenocepacia (strain ATCC BAA-245 / DSM 16553 / LMG 16656 / NCTC 13227 / J2315 / CF5610)</name>
    <name type="common">Burkholderia cepacia (strain J2315)</name>
    <dbReference type="NCBI Taxonomy" id="216591"/>
    <lineage>
        <taxon>Bacteria</taxon>
        <taxon>Pseudomonadati</taxon>
        <taxon>Pseudomonadota</taxon>
        <taxon>Betaproteobacteria</taxon>
        <taxon>Burkholderiales</taxon>
        <taxon>Burkholderiaceae</taxon>
        <taxon>Burkholderia</taxon>
        <taxon>Burkholderia cepacia complex</taxon>
    </lineage>
</organism>
<sequence length="142" mass="15240">MHVVHASNMCAAWRCRLDTSGIDLSQVEGARQACDRAGVPSSARAAPSKEFSAVAVAEVGPPKEVAASHGAKRRRSRYQLTVFIAQRLAYRVGEGRSRRVDAIGIVYGGDRVGVTESCHPMSKSGEHRKNDVAEAVVPSTRP</sequence>
<name>B4EDE7_BURCJ</name>
<dbReference type="HOGENOM" id="CLU_1812128_0_0_4"/>
<dbReference type="EMBL" id="AM747720">
    <property type="protein sequence ID" value="CAR53555.1"/>
    <property type="molecule type" value="Genomic_DNA"/>
</dbReference>
<evidence type="ECO:0000313" key="2">
    <source>
        <dbReference type="EMBL" id="CAR53555.1"/>
    </source>
</evidence>